<evidence type="ECO:0000313" key="16">
    <source>
        <dbReference type="Proteomes" id="UP000765802"/>
    </source>
</evidence>
<evidence type="ECO:0000256" key="3">
    <source>
        <dbReference type="ARBA" id="ARBA00022452"/>
    </source>
</evidence>
<dbReference type="InterPro" id="IPR036942">
    <property type="entry name" value="Beta-barrel_TonB_sf"/>
</dbReference>
<keyword evidence="3 10" id="KW-1134">Transmembrane beta strand</keyword>
<dbReference type="InterPro" id="IPR039426">
    <property type="entry name" value="TonB-dep_rcpt-like"/>
</dbReference>
<evidence type="ECO:0008006" key="17">
    <source>
        <dbReference type="Google" id="ProtNLM"/>
    </source>
</evidence>
<comment type="similarity">
    <text evidence="10 11">Belongs to the TonB-dependent receptor family.</text>
</comment>
<evidence type="ECO:0000256" key="10">
    <source>
        <dbReference type="PROSITE-ProRule" id="PRU01360"/>
    </source>
</evidence>
<evidence type="ECO:0000256" key="6">
    <source>
        <dbReference type="ARBA" id="ARBA00023065"/>
    </source>
</evidence>
<dbReference type="Pfam" id="PF00593">
    <property type="entry name" value="TonB_dep_Rec_b-barrel"/>
    <property type="match status" value="1"/>
</dbReference>
<gene>
    <name evidence="15" type="ORF">BC349_08015</name>
</gene>
<comment type="caution">
    <text evidence="15">The sequence shown here is derived from an EMBL/GenBank/DDBJ whole genome shotgun (WGS) entry which is preliminary data.</text>
</comment>
<evidence type="ECO:0000259" key="14">
    <source>
        <dbReference type="Pfam" id="PF07715"/>
    </source>
</evidence>
<dbReference type="Pfam" id="PF07715">
    <property type="entry name" value="Plug"/>
    <property type="match status" value="1"/>
</dbReference>
<reference evidence="15 16" key="1">
    <citation type="submission" date="2016-07" db="EMBL/GenBank/DDBJ databases">
        <title>Genome analysis of Flavihumibacter stibioxidans YS-17.</title>
        <authorList>
            <person name="Shi K."/>
            <person name="Han Y."/>
            <person name="Wang G."/>
        </authorList>
    </citation>
    <scope>NUCLEOTIDE SEQUENCE [LARGE SCALE GENOMIC DNA]</scope>
    <source>
        <strain evidence="15 16">YS-17</strain>
    </source>
</reference>
<evidence type="ECO:0000256" key="1">
    <source>
        <dbReference type="ARBA" id="ARBA00004571"/>
    </source>
</evidence>
<dbReference type="Gene3D" id="2.170.130.10">
    <property type="entry name" value="TonB-dependent receptor, plug domain"/>
    <property type="match status" value="1"/>
</dbReference>
<keyword evidence="4 10" id="KW-0812">Transmembrane</keyword>
<evidence type="ECO:0000259" key="13">
    <source>
        <dbReference type="Pfam" id="PF00593"/>
    </source>
</evidence>
<keyword evidence="9 10" id="KW-0998">Cell outer membrane</keyword>
<evidence type="ECO:0000256" key="9">
    <source>
        <dbReference type="ARBA" id="ARBA00023237"/>
    </source>
</evidence>
<dbReference type="PANTHER" id="PTHR30069">
    <property type="entry name" value="TONB-DEPENDENT OUTER MEMBRANE RECEPTOR"/>
    <property type="match status" value="1"/>
</dbReference>
<evidence type="ECO:0000256" key="8">
    <source>
        <dbReference type="ARBA" id="ARBA00023136"/>
    </source>
</evidence>
<dbReference type="Gene3D" id="2.40.170.20">
    <property type="entry name" value="TonB-dependent receptor, beta-barrel domain"/>
    <property type="match status" value="1"/>
</dbReference>
<organism evidence="15 16">
    <name type="scientific">Flavihumibacter stibioxidans</name>
    <dbReference type="NCBI Taxonomy" id="1834163"/>
    <lineage>
        <taxon>Bacteria</taxon>
        <taxon>Pseudomonadati</taxon>
        <taxon>Bacteroidota</taxon>
        <taxon>Chitinophagia</taxon>
        <taxon>Chitinophagales</taxon>
        <taxon>Chitinophagaceae</taxon>
        <taxon>Flavihumibacter</taxon>
    </lineage>
</organism>
<name>A0ABR7M7L9_9BACT</name>
<dbReference type="RefSeq" id="WP_187256311.1">
    <property type="nucleotide sequence ID" value="NZ_JBHULF010000014.1"/>
</dbReference>
<dbReference type="PANTHER" id="PTHR30069:SF53">
    <property type="entry name" value="COLICIN I RECEPTOR-RELATED"/>
    <property type="match status" value="1"/>
</dbReference>
<dbReference type="Proteomes" id="UP000765802">
    <property type="component" value="Unassembled WGS sequence"/>
</dbReference>
<keyword evidence="2 10" id="KW-0813">Transport</keyword>
<sequence length="647" mass="71920">MKKQWILVAATLISSPLLAQDADTTANTLDEVVITAGKSSQKQSTTGKVLTVINRRTLENNSGRTLTQVLNEQAGIIINGSQNAPGTNQTVYMRGAGSANTLILVDGMPVTDGSGITIEFDLNHMAIDQVERVEVLKGAQSTLYGSDAVAGVINIITRKNQSAKPFGINGQIAGGSYGTYKGNLGISGETGKLHYSAQYNRLKSDGFSAAFDATGKAGFDRDGYQQDVLNTSIGYNIAGNWKLRGYGQFSGYKADIDDAQLQDDKNNTIHNKHLLFGLQSLHTLQNGSLTVNVNYNRTHRSYSDLVNNPVGANDWDPFTGDYKGNSLFAETYLSMALNEHLNLLAGIDYRRNSADISTSYGSLGSDSLEASMMSAYANLSLKAISGFGAEAGGRFTQHRDFGDAFTWSVNPYFLVSKQLKIFASAATAFRAPSLYHLASEYGNRDLQPEKSRQFEFGLQYTDPAQRFTARTTAFIRRIEDVIIFAGLPTPPYGQYRNGDRQSDQGLEAELKFNLTSKWQLTANYSFVEGEIRTKTAGKDTSYFNLYRRPKHSLNIGTGYQLTDKLYAGIGFRWVDKRQDPFFNPDTYATEIKTLDAYYNLDLNLNYRINKTFDIYADFRNLTDRRYFDLYGYNSRRFNLMAGLRFRL</sequence>
<feature type="domain" description="TonB-dependent receptor plug" evidence="14">
    <location>
        <begin position="44"/>
        <end position="152"/>
    </location>
</feature>
<accession>A0ABR7M7L9</accession>
<keyword evidence="6" id="KW-0406">Ion transport</keyword>
<dbReference type="CDD" id="cd01347">
    <property type="entry name" value="ligand_gated_channel"/>
    <property type="match status" value="1"/>
</dbReference>
<dbReference type="EMBL" id="MBUA01000012">
    <property type="protein sequence ID" value="MBC6490972.1"/>
    <property type="molecule type" value="Genomic_DNA"/>
</dbReference>
<protein>
    <recommendedName>
        <fullName evidence="17">Vitamin B12 transporter</fullName>
    </recommendedName>
</protein>
<evidence type="ECO:0000256" key="12">
    <source>
        <dbReference type="SAM" id="SignalP"/>
    </source>
</evidence>
<keyword evidence="16" id="KW-1185">Reference proteome</keyword>
<evidence type="ECO:0000256" key="4">
    <source>
        <dbReference type="ARBA" id="ARBA00022692"/>
    </source>
</evidence>
<comment type="subcellular location">
    <subcellularLocation>
        <location evidence="1 10">Cell outer membrane</location>
        <topology evidence="1 10">Multi-pass membrane protein</topology>
    </subcellularLocation>
</comment>
<keyword evidence="5 12" id="KW-0732">Signal</keyword>
<evidence type="ECO:0000256" key="7">
    <source>
        <dbReference type="ARBA" id="ARBA00023077"/>
    </source>
</evidence>
<dbReference type="InterPro" id="IPR037066">
    <property type="entry name" value="Plug_dom_sf"/>
</dbReference>
<dbReference type="SUPFAM" id="SSF56935">
    <property type="entry name" value="Porins"/>
    <property type="match status" value="1"/>
</dbReference>
<dbReference type="InterPro" id="IPR012910">
    <property type="entry name" value="Plug_dom"/>
</dbReference>
<keyword evidence="8 10" id="KW-0472">Membrane</keyword>
<evidence type="ECO:0000256" key="5">
    <source>
        <dbReference type="ARBA" id="ARBA00022729"/>
    </source>
</evidence>
<feature type="chain" id="PRO_5047328415" description="Vitamin B12 transporter" evidence="12">
    <location>
        <begin position="20"/>
        <end position="647"/>
    </location>
</feature>
<feature type="signal peptide" evidence="12">
    <location>
        <begin position="1"/>
        <end position="19"/>
    </location>
</feature>
<evidence type="ECO:0000313" key="15">
    <source>
        <dbReference type="EMBL" id="MBC6490972.1"/>
    </source>
</evidence>
<evidence type="ECO:0000256" key="11">
    <source>
        <dbReference type="RuleBase" id="RU003357"/>
    </source>
</evidence>
<dbReference type="PROSITE" id="PS52016">
    <property type="entry name" value="TONB_DEPENDENT_REC_3"/>
    <property type="match status" value="1"/>
</dbReference>
<proteinExistence type="inferred from homology"/>
<dbReference type="InterPro" id="IPR000531">
    <property type="entry name" value="Beta-barrel_TonB"/>
</dbReference>
<keyword evidence="7 11" id="KW-0798">TonB box</keyword>
<evidence type="ECO:0000256" key="2">
    <source>
        <dbReference type="ARBA" id="ARBA00022448"/>
    </source>
</evidence>
<feature type="domain" description="TonB-dependent receptor-like beta-barrel" evidence="13">
    <location>
        <begin position="224"/>
        <end position="621"/>
    </location>
</feature>